<evidence type="ECO:0008006" key="3">
    <source>
        <dbReference type="Google" id="ProtNLM"/>
    </source>
</evidence>
<gene>
    <name evidence="1" type="ORF">B7694_05320</name>
</gene>
<dbReference type="Proteomes" id="UP000193505">
    <property type="component" value="Unassembled WGS sequence"/>
</dbReference>
<comment type="caution">
    <text evidence="1">The sequence shown here is derived from an EMBL/GenBank/DDBJ whole genome shotgun (WGS) entry which is preliminary data.</text>
</comment>
<reference evidence="1 2" key="1">
    <citation type="journal article" date="2016" name="Eur. J. Clin. Microbiol. Infect. Dis.">
        <title>Whole genome sequencing as a tool for phylogenetic analysis of clinical strains of Mitis group streptococci.</title>
        <authorList>
            <person name="Rasmussen L.H."/>
            <person name="Dargis R."/>
            <person name="Hojholt K."/>
            <person name="Christensen J.J."/>
            <person name="Skovgaard O."/>
            <person name="Justesen U.S."/>
            <person name="Rosenvinge F.S."/>
            <person name="Moser C."/>
            <person name="Lukjancenko O."/>
            <person name="Rasmussen S."/>
            <person name="Nielsen X.C."/>
        </authorList>
    </citation>
    <scope>NUCLEOTIDE SEQUENCE [LARGE SCALE GENOMIC DNA]</scope>
    <source>
        <strain evidence="1 2">OD_310347_11</strain>
    </source>
</reference>
<accession>A0A1X1L0X5</accession>
<dbReference type="AlphaFoldDB" id="A0A1X1L0X5"/>
<dbReference type="GO" id="GO:0006355">
    <property type="term" value="P:regulation of DNA-templated transcription"/>
    <property type="evidence" value="ECO:0007669"/>
    <property type="project" value="InterPro"/>
</dbReference>
<organism evidence="1 2">
    <name type="scientific">Streptococcus mitis</name>
    <dbReference type="NCBI Taxonomy" id="28037"/>
    <lineage>
        <taxon>Bacteria</taxon>
        <taxon>Bacillati</taxon>
        <taxon>Bacillota</taxon>
        <taxon>Bacilli</taxon>
        <taxon>Lactobacillales</taxon>
        <taxon>Streptococcaceae</taxon>
        <taxon>Streptococcus</taxon>
        <taxon>Streptococcus mitis group</taxon>
    </lineage>
</organism>
<evidence type="ECO:0000313" key="2">
    <source>
        <dbReference type="Proteomes" id="UP000193505"/>
    </source>
</evidence>
<dbReference type="RefSeq" id="WP_084953799.1">
    <property type="nucleotide sequence ID" value="NZ_NCVL01000019.1"/>
</dbReference>
<dbReference type="EMBL" id="NCVL01000019">
    <property type="protein sequence ID" value="ORP05351.1"/>
    <property type="molecule type" value="Genomic_DNA"/>
</dbReference>
<dbReference type="SUPFAM" id="SSF47598">
    <property type="entry name" value="Ribbon-helix-helix"/>
    <property type="match status" value="1"/>
</dbReference>
<name>A0A1X1L0X5_STRMT</name>
<proteinExistence type="predicted"/>
<evidence type="ECO:0000313" key="1">
    <source>
        <dbReference type="EMBL" id="ORP05351.1"/>
    </source>
</evidence>
<protein>
    <recommendedName>
        <fullName evidence="3">CopG family transcriptional regulator</fullName>
    </recommendedName>
</protein>
<dbReference type="InterPro" id="IPR010985">
    <property type="entry name" value="Ribbon_hlx_hlx"/>
</dbReference>
<sequence>MARKVQATLTKDMYDHVEAIKEYYGYRSISEVVNKALEKLVNEHTDNEIYKYYLQKVRDGREVTD</sequence>